<organism evidence="2 3">
    <name type="scientific">Operophtera brumata</name>
    <name type="common">Winter moth</name>
    <name type="synonym">Phalaena brumata</name>
    <dbReference type="NCBI Taxonomy" id="104452"/>
    <lineage>
        <taxon>Eukaryota</taxon>
        <taxon>Metazoa</taxon>
        <taxon>Ecdysozoa</taxon>
        <taxon>Arthropoda</taxon>
        <taxon>Hexapoda</taxon>
        <taxon>Insecta</taxon>
        <taxon>Pterygota</taxon>
        <taxon>Neoptera</taxon>
        <taxon>Endopterygota</taxon>
        <taxon>Lepidoptera</taxon>
        <taxon>Glossata</taxon>
        <taxon>Ditrysia</taxon>
        <taxon>Geometroidea</taxon>
        <taxon>Geometridae</taxon>
        <taxon>Larentiinae</taxon>
        <taxon>Operophtera</taxon>
    </lineage>
</organism>
<dbReference type="STRING" id="104452.A0A0L7LID3"/>
<sequence length="600" mass="68934">NLGRATLYSLWIAAGKVQQETRCGETIPPCFSRGLQCSEVCIVSGDKYPSQGEAKAREGKFVLPRAPEEIKTVGTPDPHGLRGAEQGVWTPSPHVPRRAEQGVWTPGPHVPRRAEQGVWTPGPHVPRRVEQGVWTPGPTSPRRVEQRVWTPGPHAPSEKTYNFNEIFTQNEYNFASYNLKVFGFVQFSMESIINVQKDIQRSIERALINFKKSPKERITNEYIEAKIDNLEKDWTLFRSNNAKLYETYKSGDLDDSSYVTNDVYERLGNDIKAKYLVQTTIQSRTDPKFKLEVQAYVLAHITSYLPETDIEKLDWLDVDTMELADPQFATPRKIDMLLGADVYSQVLKQGLKKGSSGKLVAQSTSLGWILSGIVTPANSTHNKISVMHIACKENKDELVNRFREIEEETSTKRLFTKEEQQCETFYKRTTKRGETDIVKRYHQVKEDEEDVSYQHIVWRNEPEHEIQDYELMTVAAGTDSAPFLPVRAMHQVAYDDREESAFKVLNYFDMDDLMTSCSTIEEGVHLYRQMVGLLDKGGGKLKIWSSNNQEHLKQINKYENTDKNKTEQKQIKQIMEQTGENYRTNKDKIEFMEQNKIELN</sequence>
<proteinExistence type="predicted"/>
<comment type="caution">
    <text evidence="2">The sequence shown here is derived from an EMBL/GenBank/DDBJ whole genome shotgun (WGS) entry which is preliminary data.</text>
</comment>
<dbReference type="AlphaFoldDB" id="A0A0L7LID3"/>
<feature type="non-terminal residue" evidence="2">
    <location>
        <position position="1"/>
    </location>
</feature>
<evidence type="ECO:0000313" key="2">
    <source>
        <dbReference type="EMBL" id="KOB75318.1"/>
    </source>
</evidence>
<dbReference type="Proteomes" id="UP000037510">
    <property type="component" value="Unassembled WGS sequence"/>
</dbReference>
<feature type="region of interest" description="Disordered" evidence="1">
    <location>
        <begin position="116"/>
        <end position="153"/>
    </location>
</feature>
<keyword evidence="3" id="KW-1185">Reference proteome</keyword>
<dbReference type="EMBL" id="JTDY01000951">
    <property type="protein sequence ID" value="KOB75318.1"/>
    <property type="molecule type" value="Genomic_DNA"/>
</dbReference>
<name>A0A0L7LID3_OPEBR</name>
<accession>A0A0L7LID3</accession>
<gene>
    <name evidence="2" type="ORF">OBRU01_06653</name>
</gene>
<dbReference type="PANTHER" id="PTHR47331">
    <property type="entry name" value="PHD-TYPE DOMAIN-CONTAINING PROTEIN"/>
    <property type="match status" value="1"/>
</dbReference>
<evidence type="ECO:0000313" key="3">
    <source>
        <dbReference type="Proteomes" id="UP000037510"/>
    </source>
</evidence>
<evidence type="ECO:0000256" key="1">
    <source>
        <dbReference type="SAM" id="MobiDB-lite"/>
    </source>
</evidence>
<protein>
    <submittedName>
        <fullName evidence="2">Uncharacterized protein</fullName>
    </submittedName>
</protein>
<reference evidence="2 3" key="1">
    <citation type="journal article" date="2015" name="Genome Biol. Evol.">
        <title>The genome of winter moth (Operophtera brumata) provides a genomic perspective on sexual dimorphism and phenology.</title>
        <authorList>
            <person name="Derks M.F."/>
            <person name="Smit S."/>
            <person name="Salis L."/>
            <person name="Schijlen E."/>
            <person name="Bossers A."/>
            <person name="Mateman C."/>
            <person name="Pijl A.S."/>
            <person name="de Ridder D."/>
            <person name="Groenen M.A."/>
            <person name="Visser M.E."/>
            <person name="Megens H.J."/>
        </authorList>
    </citation>
    <scope>NUCLEOTIDE SEQUENCE [LARGE SCALE GENOMIC DNA]</scope>
    <source>
        <strain evidence="2">WM2013NL</strain>
        <tissue evidence="2">Head and thorax</tissue>
    </source>
</reference>